<protein>
    <recommendedName>
        <fullName evidence="2">Tripartite tricarboxylate transporter family receptor</fullName>
    </recommendedName>
</protein>
<reference evidence="1" key="1">
    <citation type="submission" date="2019-08" db="EMBL/GenBank/DDBJ databases">
        <authorList>
            <person name="Kucharzyk K."/>
            <person name="Murdoch R.W."/>
            <person name="Higgins S."/>
            <person name="Loffler F."/>
        </authorList>
    </citation>
    <scope>NUCLEOTIDE SEQUENCE</scope>
</reference>
<name>A0A645F4C0_9ZZZZ</name>
<proteinExistence type="predicted"/>
<comment type="caution">
    <text evidence="1">The sequence shown here is derived from an EMBL/GenBank/DDBJ whole genome shotgun (WGS) entry which is preliminary data.</text>
</comment>
<organism evidence="1">
    <name type="scientific">bioreactor metagenome</name>
    <dbReference type="NCBI Taxonomy" id="1076179"/>
    <lineage>
        <taxon>unclassified sequences</taxon>
        <taxon>metagenomes</taxon>
        <taxon>ecological metagenomes</taxon>
    </lineage>
</organism>
<dbReference type="Gene3D" id="3.40.190.150">
    <property type="entry name" value="Bordetella uptake gene, domain 1"/>
    <property type="match status" value="1"/>
</dbReference>
<accession>A0A645F4C0</accession>
<evidence type="ECO:0008006" key="2">
    <source>
        <dbReference type="Google" id="ProtNLM"/>
    </source>
</evidence>
<dbReference type="AlphaFoldDB" id="A0A645F4C0"/>
<evidence type="ECO:0000313" key="1">
    <source>
        <dbReference type="EMBL" id="MPN09121.1"/>
    </source>
</evidence>
<dbReference type="InterPro" id="IPR042100">
    <property type="entry name" value="Bug_dom1"/>
</dbReference>
<sequence>MMAPAKTPRPVIDRMSAEIAKAVRTPEFSKRLNVLGFGPVGSTPEQFQALIDRDVSAYAAIARKANIKIDQ</sequence>
<gene>
    <name evidence="1" type="ORF">SDC9_156409</name>
</gene>
<dbReference type="EMBL" id="VSSQ01055210">
    <property type="protein sequence ID" value="MPN09121.1"/>
    <property type="molecule type" value="Genomic_DNA"/>
</dbReference>